<accession>A0A401IKP5</accession>
<proteinExistence type="predicted"/>
<evidence type="ECO:0000313" key="1">
    <source>
        <dbReference type="EMBL" id="GBF81820.1"/>
    </source>
</evidence>
<organism evidence="1 2">
    <name type="scientific">Aphanothece sacrum FPU1</name>
    <dbReference type="NCBI Taxonomy" id="1920663"/>
    <lineage>
        <taxon>Bacteria</taxon>
        <taxon>Bacillati</taxon>
        <taxon>Cyanobacteriota</taxon>
        <taxon>Cyanophyceae</taxon>
        <taxon>Oscillatoriophycideae</taxon>
        <taxon>Chroococcales</taxon>
        <taxon>Aphanothecaceae</taxon>
        <taxon>Aphanothece</taxon>
    </lineage>
</organism>
<dbReference type="EMBL" id="BDQK01000013">
    <property type="protein sequence ID" value="GBF81820.1"/>
    <property type="molecule type" value="Genomic_DNA"/>
</dbReference>
<comment type="caution">
    <text evidence="1">The sequence shown here is derived from an EMBL/GenBank/DDBJ whole genome shotgun (WGS) entry which is preliminary data.</text>
</comment>
<sequence length="269" mass="28719">MPCDWREQGKPSFLYRVPALTALLNANPINLSTYQPITTNKIMTYTVSIALDNETLTALNNGTWQMQVYKGCKSPNASAALPTVWYTVPKTKFSNEIKTSWHTPYGGYFSNTSVTAGTTVNTSTNQPMSPGDVITLNANGSASVSTSGGVSGAFSFLSQKTETWTCGLLVTPKGGEASPICAFPQYGAAGNLIQPYEKVLILFTQAQLNIGAVVQTSLTKSVSCVLSTSQPKISVAFNINSGWNTMGNPQAKQNPIQFDLAADLIIPLA</sequence>
<name>A0A401IKP5_APHSA</name>
<evidence type="ECO:0000313" key="2">
    <source>
        <dbReference type="Proteomes" id="UP000287247"/>
    </source>
</evidence>
<reference evidence="2" key="1">
    <citation type="submission" date="2017-05" db="EMBL/GenBank/DDBJ databases">
        <title>Physiological properties and genetic analysis related to exopolysaccharide production of fresh-water unicellular cyanobacterium Aphanothece sacrum, Suizenji Nori, that has been cultured as a food source in Japan.</title>
        <authorList>
            <person name="Kanesaki Y."/>
            <person name="Yoshikawa S."/>
            <person name="Ohki K."/>
        </authorList>
    </citation>
    <scope>NUCLEOTIDE SEQUENCE [LARGE SCALE GENOMIC DNA]</scope>
    <source>
        <strain evidence="2">FPU1</strain>
    </source>
</reference>
<protein>
    <submittedName>
        <fullName evidence="1">Uncharacterized protein</fullName>
    </submittedName>
</protein>
<dbReference type="Proteomes" id="UP000287247">
    <property type="component" value="Unassembled WGS sequence"/>
</dbReference>
<dbReference type="AlphaFoldDB" id="A0A401IKP5"/>
<keyword evidence="2" id="KW-1185">Reference proteome</keyword>
<gene>
    <name evidence="1" type="ORF">AsFPU1_3241</name>
</gene>